<name>A0A8J4YCE2_CHIOP</name>
<evidence type="ECO:0000313" key="1">
    <source>
        <dbReference type="EMBL" id="KAG0724722.1"/>
    </source>
</evidence>
<proteinExistence type="predicted"/>
<accession>A0A8J4YCE2</accession>
<dbReference type="EMBL" id="JACEEZ010006501">
    <property type="protein sequence ID" value="KAG0724722.1"/>
    <property type="molecule type" value="Genomic_DNA"/>
</dbReference>
<gene>
    <name evidence="1" type="ORF">GWK47_040026</name>
</gene>
<comment type="caution">
    <text evidence="1">The sequence shown here is derived from an EMBL/GenBank/DDBJ whole genome shotgun (WGS) entry which is preliminary data.</text>
</comment>
<protein>
    <submittedName>
        <fullName evidence="1">Uncharacterized protein</fullName>
    </submittedName>
</protein>
<organism evidence="1 2">
    <name type="scientific">Chionoecetes opilio</name>
    <name type="common">Atlantic snow crab</name>
    <name type="synonym">Cancer opilio</name>
    <dbReference type="NCBI Taxonomy" id="41210"/>
    <lineage>
        <taxon>Eukaryota</taxon>
        <taxon>Metazoa</taxon>
        <taxon>Ecdysozoa</taxon>
        <taxon>Arthropoda</taxon>
        <taxon>Crustacea</taxon>
        <taxon>Multicrustacea</taxon>
        <taxon>Malacostraca</taxon>
        <taxon>Eumalacostraca</taxon>
        <taxon>Eucarida</taxon>
        <taxon>Decapoda</taxon>
        <taxon>Pleocyemata</taxon>
        <taxon>Brachyura</taxon>
        <taxon>Eubrachyura</taxon>
        <taxon>Majoidea</taxon>
        <taxon>Majidae</taxon>
        <taxon>Chionoecetes</taxon>
    </lineage>
</organism>
<dbReference type="AlphaFoldDB" id="A0A8J4YCE2"/>
<dbReference type="OrthoDB" id="10031887at2759"/>
<dbReference type="Proteomes" id="UP000770661">
    <property type="component" value="Unassembled WGS sequence"/>
</dbReference>
<reference evidence="1" key="1">
    <citation type="submission" date="2020-07" db="EMBL/GenBank/DDBJ databases">
        <title>The High-quality genome of the commercially important snow crab, Chionoecetes opilio.</title>
        <authorList>
            <person name="Jeong J.-H."/>
            <person name="Ryu S."/>
        </authorList>
    </citation>
    <scope>NUCLEOTIDE SEQUENCE</scope>
    <source>
        <strain evidence="1">MADBK_172401_WGS</strain>
        <tissue evidence="1">Digestive gland</tissue>
    </source>
</reference>
<sequence length="126" mass="13887">MRVAVLVSPDDGSDVTDCTSISHPSSQRYEIGKKQCYLSLTSPCLLLPACRAADRYHHALHADHHPLLPYFHEHQNASSITAQLGSTAFLHCRVNRLGDKTGRGLGEMETRSSTDLGLHTYSNDVK</sequence>
<evidence type="ECO:0000313" key="2">
    <source>
        <dbReference type="Proteomes" id="UP000770661"/>
    </source>
</evidence>
<keyword evidence="2" id="KW-1185">Reference proteome</keyword>